<keyword evidence="1" id="KW-1133">Transmembrane helix</keyword>
<dbReference type="Proteomes" id="UP000631694">
    <property type="component" value="Unassembled WGS sequence"/>
</dbReference>
<dbReference type="Pfam" id="PF13519">
    <property type="entry name" value="VWA_2"/>
    <property type="match status" value="1"/>
</dbReference>
<gene>
    <name evidence="3" type="ORF">I5731_08625</name>
</gene>
<name>A0A931I2W3_9HYPH</name>
<dbReference type="EMBL" id="JADZLT010000049">
    <property type="protein sequence ID" value="MBH0237883.1"/>
    <property type="molecule type" value="Genomic_DNA"/>
</dbReference>
<dbReference type="Gene3D" id="3.40.50.410">
    <property type="entry name" value="von Willebrand factor, type A domain"/>
    <property type="match status" value="1"/>
</dbReference>
<protein>
    <submittedName>
        <fullName evidence="3">VWA domain-containing protein</fullName>
    </submittedName>
</protein>
<dbReference type="SMART" id="SM00327">
    <property type="entry name" value="VWA"/>
    <property type="match status" value="1"/>
</dbReference>
<evidence type="ECO:0000259" key="2">
    <source>
        <dbReference type="PROSITE" id="PS50234"/>
    </source>
</evidence>
<proteinExistence type="predicted"/>
<keyword evidence="1" id="KW-0472">Membrane</keyword>
<dbReference type="PROSITE" id="PS50234">
    <property type="entry name" value="VWFA"/>
    <property type="match status" value="1"/>
</dbReference>
<dbReference type="RefSeq" id="WP_197310948.1">
    <property type="nucleotide sequence ID" value="NZ_JADZLT010000049.1"/>
</dbReference>
<feature type="domain" description="VWFA" evidence="2">
    <location>
        <begin position="81"/>
        <end position="280"/>
    </location>
</feature>
<evidence type="ECO:0000313" key="4">
    <source>
        <dbReference type="Proteomes" id="UP000631694"/>
    </source>
</evidence>
<dbReference type="AlphaFoldDB" id="A0A931I2W3"/>
<keyword evidence="4" id="KW-1185">Reference proteome</keyword>
<dbReference type="InterPro" id="IPR002035">
    <property type="entry name" value="VWF_A"/>
</dbReference>
<dbReference type="SUPFAM" id="SSF53300">
    <property type="entry name" value="vWA-like"/>
    <property type="match status" value="1"/>
</dbReference>
<evidence type="ECO:0000256" key="1">
    <source>
        <dbReference type="SAM" id="Phobius"/>
    </source>
</evidence>
<feature type="transmembrane region" description="Helical" evidence="1">
    <location>
        <begin position="43"/>
        <end position="65"/>
    </location>
</feature>
<keyword evidence="1" id="KW-0812">Transmembrane</keyword>
<dbReference type="InterPro" id="IPR036465">
    <property type="entry name" value="vWFA_dom_sf"/>
</dbReference>
<sequence>MSFERPLLLVLLVLALLPLLLRPERPSAHPALGLTPPDPLSRWVSAGLRLAGIAAIATLVVALAGPFAGGGSVTRQGQGANIVLLIDRSSSMDNSFAGRAPDGAEDSKSAVAKRLLVDFASRRPHDRIGVAAFSTSPMQVLPITDHLDAVRGAIAAIDRPGLAHTDVGRGLALAFGQFGPETLGEARAVVLVSDGAGVIGMEVQDLLRQQVAREPVNLYWLFIRTMGSPGLFETPASKSDDTPQARPERHLHLFLGRLGIPYRAFEAESPEAIAEAIGEIDRLETRPIAYVEELPRQPLAWAFYAGAAVLLAALLAARLAERPLVPAGPPLPALKRREGGL</sequence>
<comment type="caution">
    <text evidence="3">The sequence shown here is derived from an EMBL/GenBank/DDBJ whole genome shotgun (WGS) entry which is preliminary data.</text>
</comment>
<reference evidence="3" key="1">
    <citation type="submission" date="2020-12" db="EMBL/GenBank/DDBJ databases">
        <title>Methylobrevis albus sp. nov., isolated from fresh water lack sediment.</title>
        <authorList>
            <person name="Zou Q."/>
        </authorList>
    </citation>
    <scope>NUCLEOTIDE SEQUENCE</scope>
    <source>
        <strain evidence="3">L22</strain>
    </source>
</reference>
<organism evidence="3 4">
    <name type="scientific">Methylobrevis albus</name>
    <dbReference type="NCBI Taxonomy" id="2793297"/>
    <lineage>
        <taxon>Bacteria</taxon>
        <taxon>Pseudomonadati</taxon>
        <taxon>Pseudomonadota</taxon>
        <taxon>Alphaproteobacteria</taxon>
        <taxon>Hyphomicrobiales</taxon>
        <taxon>Pleomorphomonadaceae</taxon>
        <taxon>Methylobrevis</taxon>
    </lineage>
</organism>
<dbReference type="CDD" id="cd00198">
    <property type="entry name" value="vWFA"/>
    <property type="match status" value="1"/>
</dbReference>
<feature type="transmembrane region" description="Helical" evidence="1">
    <location>
        <begin position="299"/>
        <end position="320"/>
    </location>
</feature>
<accession>A0A931I2W3</accession>
<evidence type="ECO:0000313" key="3">
    <source>
        <dbReference type="EMBL" id="MBH0237883.1"/>
    </source>
</evidence>